<dbReference type="AlphaFoldDB" id="E9FR37"/>
<evidence type="ECO:0000256" key="1">
    <source>
        <dbReference type="ARBA" id="ARBA00023125"/>
    </source>
</evidence>
<dbReference type="OrthoDB" id="6241467at2759"/>
<dbReference type="InterPro" id="IPR036638">
    <property type="entry name" value="HLH_DNA-bd_sf"/>
</dbReference>
<feature type="domain" description="BHLH" evidence="2">
    <location>
        <begin position="86"/>
        <end position="157"/>
    </location>
</feature>
<dbReference type="GO" id="GO:0032502">
    <property type="term" value="P:developmental process"/>
    <property type="evidence" value="ECO:0000318"/>
    <property type="project" value="GO_Central"/>
</dbReference>
<organism evidence="3 4">
    <name type="scientific">Daphnia pulex</name>
    <name type="common">Water flea</name>
    <dbReference type="NCBI Taxonomy" id="6669"/>
    <lineage>
        <taxon>Eukaryota</taxon>
        <taxon>Metazoa</taxon>
        <taxon>Ecdysozoa</taxon>
        <taxon>Arthropoda</taxon>
        <taxon>Crustacea</taxon>
        <taxon>Branchiopoda</taxon>
        <taxon>Diplostraca</taxon>
        <taxon>Cladocera</taxon>
        <taxon>Anomopoda</taxon>
        <taxon>Daphniidae</taxon>
        <taxon>Daphnia</taxon>
    </lineage>
</organism>
<dbReference type="KEGG" id="dpx:DAPPUDRAFT_309896"/>
<dbReference type="GO" id="GO:0000981">
    <property type="term" value="F:DNA-binding transcription factor activity, RNA polymerase II-specific"/>
    <property type="evidence" value="ECO:0000318"/>
    <property type="project" value="GO_Central"/>
</dbReference>
<evidence type="ECO:0000259" key="2">
    <source>
        <dbReference type="PROSITE" id="PS50888"/>
    </source>
</evidence>
<dbReference type="PhylomeDB" id="E9FR37"/>
<sequence>MSDQQVLPYPTSSFVAVQEGNAFSITWNSASLGTQEENFRPYSNGSSATHYSDDIGAHGVGTGKKCNIKSNYRHIPHIPHSVRPAFQVARRNARERRRVQSVNVAFSKLHQVVPTDFGESEGNTIDKTRGPAYEDVRARRSSKVAILRRAIDYIRLLEEVLLIQNQSAVISYVSEI</sequence>
<reference evidence="3 4" key="1">
    <citation type="journal article" date="2011" name="Science">
        <title>The ecoresponsive genome of Daphnia pulex.</title>
        <authorList>
            <person name="Colbourne J.K."/>
            <person name="Pfrender M.E."/>
            <person name="Gilbert D."/>
            <person name="Thomas W.K."/>
            <person name="Tucker A."/>
            <person name="Oakley T.H."/>
            <person name="Tokishita S."/>
            <person name="Aerts A."/>
            <person name="Arnold G.J."/>
            <person name="Basu M.K."/>
            <person name="Bauer D.J."/>
            <person name="Caceres C.E."/>
            <person name="Carmel L."/>
            <person name="Casola C."/>
            <person name="Choi J.H."/>
            <person name="Detter J.C."/>
            <person name="Dong Q."/>
            <person name="Dusheyko S."/>
            <person name="Eads B.D."/>
            <person name="Frohlich T."/>
            <person name="Geiler-Samerotte K.A."/>
            <person name="Gerlach D."/>
            <person name="Hatcher P."/>
            <person name="Jogdeo S."/>
            <person name="Krijgsveld J."/>
            <person name="Kriventseva E.V."/>
            <person name="Kultz D."/>
            <person name="Laforsch C."/>
            <person name="Lindquist E."/>
            <person name="Lopez J."/>
            <person name="Manak J.R."/>
            <person name="Muller J."/>
            <person name="Pangilinan J."/>
            <person name="Patwardhan R.P."/>
            <person name="Pitluck S."/>
            <person name="Pritham E.J."/>
            <person name="Rechtsteiner A."/>
            <person name="Rho M."/>
            <person name="Rogozin I.B."/>
            <person name="Sakarya O."/>
            <person name="Salamov A."/>
            <person name="Schaack S."/>
            <person name="Shapiro H."/>
            <person name="Shiga Y."/>
            <person name="Skalitzky C."/>
            <person name="Smith Z."/>
            <person name="Souvorov A."/>
            <person name="Sung W."/>
            <person name="Tang Z."/>
            <person name="Tsuchiya D."/>
            <person name="Tu H."/>
            <person name="Vos H."/>
            <person name="Wang M."/>
            <person name="Wolf Y.I."/>
            <person name="Yamagata H."/>
            <person name="Yamada T."/>
            <person name="Ye Y."/>
            <person name="Shaw J.R."/>
            <person name="Andrews J."/>
            <person name="Crease T.J."/>
            <person name="Tang H."/>
            <person name="Lucas S.M."/>
            <person name="Robertson H.M."/>
            <person name="Bork P."/>
            <person name="Koonin E.V."/>
            <person name="Zdobnov E.M."/>
            <person name="Grigoriev I.V."/>
            <person name="Lynch M."/>
            <person name="Boore J.L."/>
        </authorList>
    </citation>
    <scope>NUCLEOTIDE SEQUENCE [LARGE SCALE GENOMIC DNA]</scope>
</reference>
<protein>
    <recommendedName>
        <fullName evidence="2">BHLH domain-containing protein</fullName>
    </recommendedName>
</protein>
<dbReference type="Proteomes" id="UP000000305">
    <property type="component" value="Unassembled WGS sequence"/>
</dbReference>
<dbReference type="GO" id="GO:0000977">
    <property type="term" value="F:RNA polymerase II transcription regulatory region sequence-specific DNA binding"/>
    <property type="evidence" value="ECO:0000318"/>
    <property type="project" value="GO_Central"/>
</dbReference>
<dbReference type="Pfam" id="PF00010">
    <property type="entry name" value="HLH"/>
    <property type="match status" value="1"/>
</dbReference>
<dbReference type="Gene3D" id="4.10.280.10">
    <property type="entry name" value="Helix-loop-helix DNA-binding domain"/>
    <property type="match status" value="1"/>
</dbReference>
<name>E9FR37_DAPPU</name>
<dbReference type="PANTHER" id="PTHR23349:SF108">
    <property type="entry name" value="BHLH DOMAIN-CONTAINING PROTEIN"/>
    <property type="match status" value="1"/>
</dbReference>
<proteinExistence type="predicted"/>
<dbReference type="SMART" id="SM00353">
    <property type="entry name" value="HLH"/>
    <property type="match status" value="1"/>
</dbReference>
<dbReference type="PROSITE" id="PS50888">
    <property type="entry name" value="BHLH"/>
    <property type="match status" value="1"/>
</dbReference>
<dbReference type="EMBL" id="GL732523">
    <property type="protein sequence ID" value="EFX90260.1"/>
    <property type="molecule type" value="Genomic_DNA"/>
</dbReference>
<dbReference type="GO" id="GO:0046983">
    <property type="term" value="F:protein dimerization activity"/>
    <property type="evidence" value="ECO:0007669"/>
    <property type="project" value="InterPro"/>
</dbReference>
<evidence type="ECO:0000313" key="3">
    <source>
        <dbReference type="EMBL" id="EFX90260.1"/>
    </source>
</evidence>
<dbReference type="InParanoid" id="E9FR37"/>
<dbReference type="PANTHER" id="PTHR23349">
    <property type="entry name" value="BASIC HELIX-LOOP-HELIX TRANSCRIPTION FACTOR, TWIST"/>
    <property type="match status" value="1"/>
</dbReference>
<gene>
    <name evidence="3" type="ORF">DAPPUDRAFT_309896</name>
</gene>
<dbReference type="InterPro" id="IPR011598">
    <property type="entry name" value="bHLH_dom"/>
</dbReference>
<keyword evidence="1" id="KW-0238">DNA-binding</keyword>
<dbReference type="InterPro" id="IPR050283">
    <property type="entry name" value="E-box_TF_Regulators"/>
</dbReference>
<dbReference type="STRING" id="6669.E9FR37"/>
<dbReference type="GO" id="GO:0006357">
    <property type="term" value="P:regulation of transcription by RNA polymerase II"/>
    <property type="evidence" value="ECO:0000318"/>
    <property type="project" value="GO_Central"/>
</dbReference>
<dbReference type="HOGENOM" id="CLU_1526712_0_0_1"/>
<evidence type="ECO:0000313" key="4">
    <source>
        <dbReference type="Proteomes" id="UP000000305"/>
    </source>
</evidence>
<keyword evidence="4" id="KW-1185">Reference proteome</keyword>
<dbReference type="SUPFAM" id="SSF47459">
    <property type="entry name" value="HLH, helix-loop-helix DNA-binding domain"/>
    <property type="match status" value="1"/>
</dbReference>
<accession>E9FR37</accession>